<organism evidence="1 2">
    <name type="scientific">Claviceps arundinis</name>
    <dbReference type="NCBI Taxonomy" id="1623583"/>
    <lineage>
        <taxon>Eukaryota</taxon>
        <taxon>Fungi</taxon>
        <taxon>Dikarya</taxon>
        <taxon>Ascomycota</taxon>
        <taxon>Pezizomycotina</taxon>
        <taxon>Sordariomycetes</taxon>
        <taxon>Hypocreomycetidae</taxon>
        <taxon>Hypocreales</taxon>
        <taxon>Clavicipitaceae</taxon>
        <taxon>Claviceps</taxon>
    </lineage>
</organism>
<accession>A0ABQ7P7V9</accession>
<dbReference type="Gene3D" id="3.40.220.10">
    <property type="entry name" value="Leucine Aminopeptidase, subunit E, domain 1"/>
    <property type="match status" value="1"/>
</dbReference>
<evidence type="ECO:0000313" key="2">
    <source>
        <dbReference type="Proteomes" id="UP000742024"/>
    </source>
</evidence>
<gene>
    <name evidence="1" type="ORF">E4U57_004918</name>
</gene>
<dbReference type="Proteomes" id="UP000742024">
    <property type="component" value="Unassembled WGS sequence"/>
</dbReference>
<dbReference type="PANTHER" id="PTHR35596:SF2">
    <property type="entry name" value="MICROBIAL-TYPE PARG CATALYTIC DOMAIN-CONTAINING PROTEIN"/>
    <property type="match status" value="1"/>
</dbReference>
<sequence length="328" mass="36985">MNGGNTLPQVVEVTENLSYPVVLSHPVSYAGNALILLARSPVEPPRSAAEPVESPEFRVVTGDPVQVALDCATDNGGIRVPFICAANRDYPGLRHQDQRPTYEEDFCDRSNLRDTLTRTKTNEYDDVPLYPITATGGIFSDKIAVYLGPRDKYEKLNPIPNLPVVSVPPVRRPPVNEDGTEYILEEDLLDMIAKIRGALLMCLSHLCNRIVVGDFGLGDGYYNPPQAVAEIWRDLFLFDTDIRGLFKSVDFVFLDPMQSTTQWLQDERQKHNEREWMNNLARDGISLTHNWEEPPSSRPAPTDMAIFQSVFDKKEIERLTQKALRANQ</sequence>
<protein>
    <recommendedName>
        <fullName evidence="3">Microbial-type PARG catalytic domain-containing protein</fullName>
    </recommendedName>
</protein>
<proteinExistence type="predicted"/>
<name>A0ABQ7P7V9_9HYPO</name>
<dbReference type="PANTHER" id="PTHR35596">
    <property type="entry name" value="DUF2263 DOMAIN-CONTAINING PROTEIN"/>
    <property type="match status" value="1"/>
</dbReference>
<dbReference type="InterPro" id="IPR043472">
    <property type="entry name" value="Macro_dom-like"/>
</dbReference>
<dbReference type="EMBL" id="SRPR01000378">
    <property type="protein sequence ID" value="KAG5954029.1"/>
    <property type="molecule type" value="Genomic_DNA"/>
</dbReference>
<reference evidence="1 2" key="1">
    <citation type="journal article" date="2020" name="bioRxiv">
        <title>Whole genome comparisons of ergot fungi reveals the divergence and evolution of species within the genus Claviceps are the result of varying mechanisms driving genome evolution and host range expansion.</title>
        <authorList>
            <person name="Wyka S.A."/>
            <person name="Mondo S.J."/>
            <person name="Liu M."/>
            <person name="Dettman J."/>
            <person name="Nalam V."/>
            <person name="Broders K.D."/>
        </authorList>
    </citation>
    <scope>NUCLEOTIDE SEQUENCE [LARGE SCALE GENOMIC DNA]</scope>
    <source>
        <strain evidence="1 2">LM583</strain>
    </source>
</reference>
<evidence type="ECO:0000313" key="1">
    <source>
        <dbReference type="EMBL" id="KAG5954029.1"/>
    </source>
</evidence>
<keyword evidence="2" id="KW-1185">Reference proteome</keyword>
<evidence type="ECO:0008006" key="3">
    <source>
        <dbReference type="Google" id="ProtNLM"/>
    </source>
</evidence>
<comment type="caution">
    <text evidence="1">The sequence shown here is derived from an EMBL/GenBank/DDBJ whole genome shotgun (WGS) entry which is preliminary data.</text>
</comment>